<dbReference type="SUPFAM" id="SSF101473">
    <property type="entry name" value="DhaL-like"/>
    <property type="match status" value="1"/>
</dbReference>
<evidence type="ECO:0000259" key="3">
    <source>
        <dbReference type="PROSITE" id="PS51480"/>
    </source>
</evidence>
<keyword evidence="5" id="KW-1185">Reference proteome</keyword>
<sequence length="226" mass="23554">MTDQLTAADLRRMMAAVADRIIGSEPALNKADRDIGDGDHGLAMTRGFTAVRRLLDPDGDHPVQHSTDVHQVLVTVGDTLLHTMGGASGVIFGLLFRAGARGQEPSDRLGVAGLADHFARSLREIAGRGGAAPGDKTMVDALEPAVRSLAADAARGLDLPTALRHAAEAAADGADSTRKLVARFGKALSLRERALGFPDPGALSTTIIFTAMAGWAEQNATAQEES</sequence>
<dbReference type="InterPro" id="IPR036117">
    <property type="entry name" value="DhaL_dom_sf"/>
</dbReference>
<dbReference type="GO" id="GO:0019563">
    <property type="term" value="P:glycerol catabolic process"/>
    <property type="evidence" value="ECO:0007669"/>
    <property type="project" value="TreeGrafter"/>
</dbReference>
<accession>A0A1H6E1L2</accession>
<dbReference type="Proteomes" id="UP000236723">
    <property type="component" value="Unassembled WGS sequence"/>
</dbReference>
<dbReference type="EMBL" id="FNVO01000029">
    <property type="protein sequence ID" value="SEG91528.1"/>
    <property type="molecule type" value="Genomic_DNA"/>
</dbReference>
<proteinExistence type="predicted"/>
<dbReference type="GO" id="GO:0005829">
    <property type="term" value="C:cytosol"/>
    <property type="evidence" value="ECO:0007669"/>
    <property type="project" value="TreeGrafter"/>
</dbReference>
<evidence type="ECO:0000256" key="2">
    <source>
        <dbReference type="ARBA" id="ARBA00022777"/>
    </source>
</evidence>
<dbReference type="PANTHER" id="PTHR28629:SF4">
    <property type="entry name" value="TRIOKINASE_FMN CYCLASE"/>
    <property type="match status" value="1"/>
</dbReference>
<dbReference type="PANTHER" id="PTHR28629">
    <property type="entry name" value="TRIOKINASE/FMN CYCLASE"/>
    <property type="match status" value="1"/>
</dbReference>
<dbReference type="Pfam" id="PF02734">
    <property type="entry name" value="Dak2"/>
    <property type="match status" value="1"/>
</dbReference>
<dbReference type="OrthoDB" id="9800291at2"/>
<dbReference type="GO" id="GO:0004371">
    <property type="term" value="F:glycerone kinase activity"/>
    <property type="evidence" value="ECO:0007669"/>
    <property type="project" value="InterPro"/>
</dbReference>
<evidence type="ECO:0000313" key="4">
    <source>
        <dbReference type="EMBL" id="SEG91528.1"/>
    </source>
</evidence>
<keyword evidence="2 4" id="KW-0418">Kinase</keyword>
<feature type="domain" description="DhaL" evidence="3">
    <location>
        <begin position="8"/>
        <end position="214"/>
    </location>
</feature>
<protein>
    <submittedName>
        <fullName evidence="4">Dihydroxyacetone kinase DhaL subunit</fullName>
    </submittedName>
</protein>
<dbReference type="AlphaFoldDB" id="A0A1H6E1L2"/>
<dbReference type="InterPro" id="IPR050861">
    <property type="entry name" value="Dihydroxyacetone_Kinase"/>
</dbReference>
<keyword evidence="1" id="KW-0808">Transferase</keyword>
<dbReference type="NCBIfam" id="TIGR02365">
    <property type="entry name" value="dha_L_ycgS"/>
    <property type="match status" value="1"/>
</dbReference>
<dbReference type="Gene3D" id="1.25.40.340">
    <property type="match status" value="1"/>
</dbReference>
<organism evidence="4 5">
    <name type="scientific">Thermomonospora echinospora</name>
    <dbReference type="NCBI Taxonomy" id="1992"/>
    <lineage>
        <taxon>Bacteria</taxon>
        <taxon>Bacillati</taxon>
        <taxon>Actinomycetota</taxon>
        <taxon>Actinomycetes</taxon>
        <taxon>Streptosporangiales</taxon>
        <taxon>Thermomonosporaceae</taxon>
        <taxon>Thermomonospora</taxon>
    </lineage>
</organism>
<name>A0A1H6E1L2_9ACTN</name>
<dbReference type="RefSeq" id="WP_103944237.1">
    <property type="nucleotide sequence ID" value="NZ_FNVO01000029.1"/>
</dbReference>
<dbReference type="InterPro" id="IPR004007">
    <property type="entry name" value="DhaL_dom"/>
</dbReference>
<dbReference type="FunFam" id="1.25.40.340:FF:000002">
    <property type="entry name" value="Dihydroxyacetone kinase, L subunit"/>
    <property type="match status" value="1"/>
</dbReference>
<dbReference type="SMART" id="SM01120">
    <property type="entry name" value="Dak2"/>
    <property type="match status" value="1"/>
</dbReference>
<evidence type="ECO:0000313" key="5">
    <source>
        <dbReference type="Proteomes" id="UP000236723"/>
    </source>
</evidence>
<dbReference type="InterPro" id="IPR012737">
    <property type="entry name" value="DhaK_L_YcgS"/>
</dbReference>
<dbReference type="PROSITE" id="PS51480">
    <property type="entry name" value="DHAL"/>
    <property type="match status" value="1"/>
</dbReference>
<gene>
    <name evidence="4" type="ORF">SAMN04489712_12949</name>
</gene>
<reference evidence="5" key="1">
    <citation type="submission" date="2016-10" db="EMBL/GenBank/DDBJ databases">
        <authorList>
            <person name="Varghese N."/>
            <person name="Submissions S."/>
        </authorList>
    </citation>
    <scope>NUCLEOTIDE SEQUENCE [LARGE SCALE GENOMIC DNA]</scope>
    <source>
        <strain evidence="5">DSM 43163</strain>
    </source>
</reference>
<evidence type="ECO:0000256" key="1">
    <source>
        <dbReference type="ARBA" id="ARBA00022679"/>
    </source>
</evidence>